<keyword evidence="4" id="KW-0489">Methyltransferase</keyword>
<feature type="chain" id="PRO_5034617632" evidence="3">
    <location>
        <begin position="21"/>
        <end position="491"/>
    </location>
</feature>
<evidence type="ECO:0000256" key="1">
    <source>
        <dbReference type="ARBA" id="ARBA00022723"/>
    </source>
</evidence>
<keyword evidence="3" id="KW-0732">Signal</keyword>
<keyword evidence="2" id="KW-0460">Magnesium</keyword>
<evidence type="ECO:0000256" key="2">
    <source>
        <dbReference type="ARBA" id="ARBA00022842"/>
    </source>
</evidence>
<evidence type="ECO:0000313" key="4">
    <source>
        <dbReference type="EMBL" id="KAF5552545.1"/>
    </source>
</evidence>
<dbReference type="InterPro" id="IPR042086">
    <property type="entry name" value="MeTrfase_capping"/>
</dbReference>
<dbReference type="PANTHER" id="PTHR31009">
    <property type="entry name" value="S-ADENOSYL-L-METHIONINE:CARBOXYL METHYLTRANSFERASE FAMILY PROTEIN"/>
    <property type="match status" value="1"/>
</dbReference>
<protein>
    <submittedName>
        <fullName evidence="4">Benzoate carboxyl methyltransferase</fullName>
    </submittedName>
</protein>
<dbReference type="Pfam" id="PF03492">
    <property type="entry name" value="Methyltransf_7"/>
    <property type="match status" value="1"/>
</dbReference>
<dbReference type="Gene3D" id="3.40.50.150">
    <property type="entry name" value="Vaccinia Virus protein VP39"/>
    <property type="match status" value="1"/>
</dbReference>
<keyword evidence="1" id="KW-0479">Metal-binding</keyword>
<dbReference type="SUPFAM" id="SSF53335">
    <property type="entry name" value="S-adenosyl-L-methionine-dependent methyltransferases"/>
    <property type="match status" value="1"/>
</dbReference>
<reference evidence="4 5" key="1">
    <citation type="submission" date="2020-05" db="EMBL/GenBank/DDBJ databases">
        <title>Identification and distribution of gene clusters putatively required for synthesis of sphingolipid metabolism inhibitors in phylogenetically diverse species of the filamentous fungus Fusarium.</title>
        <authorList>
            <person name="Kim H.-S."/>
            <person name="Busman M."/>
            <person name="Brown D.W."/>
            <person name="Divon H."/>
            <person name="Uhlig S."/>
            <person name="Proctor R.H."/>
        </authorList>
    </citation>
    <scope>NUCLEOTIDE SEQUENCE [LARGE SCALE GENOMIC DNA]</scope>
    <source>
        <strain evidence="4 5">NRRL 25196</strain>
    </source>
</reference>
<comment type="caution">
    <text evidence="4">The sequence shown here is derived from an EMBL/GenBank/DDBJ whole genome shotgun (WGS) entry which is preliminary data.</text>
</comment>
<proteinExistence type="predicted"/>
<keyword evidence="4" id="KW-0808">Transferase</keyword>
<accession>A0A8H5JEH1</accession>
<name>A0A8H5JEH1_9HYPO</name>
<dbReference type="GO" id="GO:0046872">
    <property type="term" value="F:metal ion binding"/>
    <property type="evidence" value="ECO:0007669"/>
    <property type="project" value="UniProtKB-KW"/>
</dbReference>
<feature type="signal peptide" evidence="3">
    <location>
        <begin position="1"/>
        <end position="20"/>
    </location>
</feature>
<sequence>MKFFLLMVLFFTTLFSSGEACGKKKKEIITWRCSNDEGGTNYYKTDECCERIKGELDKDGMNCNEELKGMTGKPKREISKKRRERILEAMQCCKPPGTEKKTPEVKTITKILQPTVLRPRMFLLNKAMASTQNPVRIAMRDKHYNERSEIQNAAMKAGLDLIPDFSDRDNLVVVDYGTAQGANSIEPVKKAISTLPDGASASLIFEDTPFSDFGTLAKTVSDNFTNYDSKIQIMPSLVPLGFYQQVVPTGQAEIGFSWSSFNYLENIPSVSLDATATPAEFAVARHKALAAAAHTDLIKLLKFRAKETRSGGYFIAAIGGQAPEGETTPSNPGSQVLQAGLMRMVGEGKLALAMLMQMALFPSHERTPKEIEAALKDEAVAPLWQVESLEPKLIVQPAWQVYQDKIKTDESKKDEALEEYARVAINNVVSASGWFWVDVLKKSRGQDWDGGEAFLEEFINIAVEEFVTKFADFKLEIWYNYIKLKRTDKKA</sequence>
<dbReference type="GO" id="GO:0008168">
    <property type="term" value="F:methyltransferase activity"/>
    <property type="evidence" value="ECO:0007669"/>
    <property type="project" value="UniProtKB-KW"/>
</dbReference>
<dbReference type="GO" id="GO:0032259">
    <property type="term" value="P:methylation"/>
    <property type="evidence" value="ECO:0007669"/>
    <property type="project" value="UniProtKB-KW"/>
</dbReference>
<dbReference type="InterPro" id="IPR005299">
    <property type="entry name" value="MeTrfase_7"/>
</dbReference>
<organism evidence="4 5">
    <name type="scientific">Fusarium napiforme</name>
    <dbReference type="NCBI Taxonomy" id="42672"/>
    <lineage>
        <taxon>Eukaryota</taxon>
        <taxon>Fungi</taxon>
        <taxon>Dikarya</taxon>
        <taxon>Ascomycota</taxon>
        <taxon>Pezizomycotina</taxon>
        <taxon>Sordariomycetes</taxon>
        <taxon>Hypocreomycetidae</taxon>
        <taxon>Hypocreales</taxon>
        <taxon>Nectriaceae</taxon>
        <taxon>Fusarium</taxon>
        <taxon>Fusarium fujikuroi species complex</taxon>
    </lineage>
</organism>
<gene>
    <name evidence="4" type="ORF">FNAPI_7029</name>
</gene>
<dbReference type="AlphaFoldDB" id="A0A8H5JEH1"/>
<keyword evidence="5" id="KW-1185">Reference proteome</keyword>
<evidence type="ECO:0000313" key="5">
    <source>
        <dbReference type="Proteomes" id="UP000574317"/>
    </source>
</evidence>
<dbReference type="Proteomes" id="UP000574317">
    <property type="component" value="Unassembled WGS sequence"/>
</dbReference>
<evidence type="ECO:0000256" key="3">
    <source>
        <dbReference type="SAM" id="SignalP"/>
    </source>
</evidence>
<dbReference type="InterPro" id="IPR029063">
    <property type="entry name" value="SAM-dependent_MTases_sf"/>
</dbReference>
<dbReference type="Gene3D" id="1.10.1200.270">
    <property type="entry name" value="Methyltransferase, alpha-helical capping domain"/>
    <property type="match status" value="1"/>
</dbReference>
<dbReference type="EMBL" id="JAAOAO010000258">
    <property type="protein sequence ID" value="KAF5552545.1"/>
    <property type="molecule type" value="Genomic_DNA"/>
</dbReference>